<organism evidence="1 2">
    <name type="scientific">Bacillus changyiensis</name>
    <dbReference type="NCBI Taxonomy" id="3004103"/>
    <lineage>
        <taxon>Bacteria</taxon>
        <taxon>Bacillati</taxon>
        <taxon>Bacillota</taxon>
        <taxon>Bacilli</taxon>
        <taxon>Bacillales</taxon>
        <taxon>Bacillaceae</taxon>
        <taxon>Bacillus</taxon>
    </lineage>
</organism>
<dbReference type="Proteomes" id="UP001211894">
    <property type="component" value="Unassembled WGS sequence"/>
</dbReference>
<evidence type="ECO:0000313" key="1">
    <source>
        <dbReference type="EMBL" id="MDA7026253.1"/>
    </source>
</evidence>
<gene>
    <name evidence="1" type="ORF">PJ311_06445</name>
</gene>
<accession>A0ABT4X1T2</accession>
<protein>
    <submittedName>
        <fullName evidence="1">Uncharacterized protein</fullName>
    </submittedName>
</protein>
<dbReference type="EMBL" id="JAQKAB010000003">
    <property type="protein sequence ID" value="MDA7026253.1"/>
    <property type="molecule type" value="Genomic_DNA"/>
</dbReference>
<sequence>MGTIIMIKDQEVTVMEEISKAIYLEMVKTCSENVEQTYLSWKENLDSEYGY</sequence>
<keyword evidence="2" id="KW-1185">Reference proteome</keyword>
<comment type="caution">
    <text evidence="1">The sequence shown here is derived from an EMBL/GenBank/DDBJ whole genome shotgun (WGS) entry which is preliminary data.</text>
</comment>
<reference evidence="1 2" key="1">
    <citation type="submission" date="2023-01" db="EMBL/GenBank/DDBJ databases">
        <title>Bacillus changyiensis sp. nov., isolated from a coastal deposit.</title>
        <authorList>
            <person name="Xiao G."/>
            <person name="Lai Q."/>
            <person name="Hu Z."/>
            <person name="Shao Z."/>
        </authorList>
    </citation>
    <scope>NUCLEOTIDE SEQUENCE [LARGE SCALE GENOMIC DNA]</scope>
    <source>
        <strain evidence="1 2">CLL-7-23</strain>
    </source>
</reference>
<name>A0ABT4X1T2_9BACI</name>
<dbReference type="RefSeq" id="WP_270799484.1">
    <property type="nucleotide sequence ID" value="NZ_JAQFWW010000001.1"/>
</dbReference>
<evidence type="ECO:0000313" key="2">
    <source>
        <dbReference type="Proteomes" id="UP001211894"/>
    </source>
</evidence>
<proteinExistence type="predicted"/>